<comment type="caution">
    <text evidence="1">The sequence shown here is derived from an EMBL/GenBank/DDBJ whole genome shotgun (WGS) entry which is preliminary data.</text>
</comment>
<dbReference type="EMBL" id="CAJEWN010000162">
    <property type="protein sequence ID" value="CAD2170056.1"/>
    <property type="molecule type" value="Genomic_DNA"/>
</dbReference>
<name>A0A6V7V505_MELEN</name>
<gene>
    <name evidence="1" type="ORF">MENT_LOCUS21430</name>
</gene>
<organism evidence="1 2">
    <name type="scientific">Meloidogyne enterolobii</name>
    <name type="common">Root-knot nematode worm</name>
    <name type="synonym">Meloidogyne mayaguensis</name>
    <dbReference type="NCBI Taxonomy" id="390850"/>
    <lineage>
        <taxon>Eukaryota</taxon>
        <taxon>Metazoa</taxon>
        <taxon>Ecdysozoa</taxon>
        <taxon>Nematoda</taxon>
        <taxon>Chromadorea</taxon>
        <taxon>Rhabditida</taxon>
        <taxon>Tylenchina</taxon>
        <taxon>Tylenchomorpha</taxon>
        <taxon>Tylenchoidea</taxon>
        <taxon>Meloidogynidae</taxon>
        <taxon>Meloidogyninae</taxon>
        <taxon>Meloidogyne</taxon>
    </lineage>
</organism>
<evidence type="ECO:0000313" key="2">
    <source>
        <dbReference type="Proteomes" id="UP000580250"/>
    </source>
</evidence>
<evidence type="ECO:0000313" key="1">
    <source>
        <dbReference type="EMBL" id="CAD2170056.1"/>
    </source>
</evidence>
<reference evidence="1 2" key="1">
    <citation type="submission" date="2020-08" db="EMBL/GenBank/DDBJ databases">
        <authorList>
            <person name="Koutsovoulos G."/>
            <person name="Danchin GJ E."/>
        </authorList>
    </citation>
    <scope>NUCLEOTIDE SEQUENCE [LARGE SCALE GENOMIC DNA]</scope>
</reference>
<sequence length="108" mass="12334">MVLLFIVDGFALHGQDKFDIIRTEEIVTGVDVHNEATNSSENIAAEASNVYTSTNNLGRATTNIRNNQQQQQYHQQQQHKFVDSELDRGEILQNFQIQEEKVEGIFLL</sequence>
<proteinExistence type="predicted"/>
<accession>A0A6V7V505</accession>
<dbReference type="AlphaFoldDB" id="A0A6V7V505"/>
<protein>
    <submittedName>
        <fullName evidence="1">Uncharacterized protein</fullName>
    </submittedName>
</protein>
<dbReference type="Proteomes" id="UP000580250">
    <property type="component" value="Unassembled WGS sequence"/>
</dbReference>